<dbReference type="Proteomes" id="UP000555756">
    <property type="component" value="Unassembled WGS sequence"/>
</dbReference>
<organism evidence="2 3">
    <name type="scientific">Gluconacetobacter azotocaptans</name>
    <dbReference type="NCBI Taxonomy" id="142834"/>
    <lineage>
        <taxon>Bacteria</taxon>
        <taxon>Pseudomonadati</taxon>
        <taxon>Pseudomonadota</taxon>
        <taxon>Alphaproteobacteria</taxon>
        <taxon>Acetobacterales</taxon>
        <taxon>Acetobacteraceae</taxon>
        <taxon>Gluconacetobacter</taxon>
    </lineage>
</organism>
<evidence type="ECO:0000313" key="2">
    <source>
        <dbReference type="EMBL" id="MBB2189191.1"/>
    </source>
</evidence>
<evidence type="ECO:0000313" key="3">
    <source>
        <dbReference type="Proteomes" id="UP000555756"/>
    </source>
</evidence>
<proteinExistence type="predicted"/>
<keyword evidence="3" id="KW-1185">Reference proteome</keyword>
<dbReference type="EMBL" id="JABEQF010000003">
    <property type="protein sequence ID" value="MBB2189191.1"/>
    <property type="molecule type" value="Genomic_DNA"/>
</dbReference>
<evidence type="ECO:0000256" key="1">
    <source>
        <dbReference type="SAM" id="MobiDB-lite"/>
    </source>
</evidence>
<feature type="region of interest" description="Disordered" evidence="1">
    <location>
        <begin position="1"/>
        <end position="27"/>
    </location>
</feature>
<protein>
    <submittedName>
        <fullName evidence="2">Uncharacterized protein</fullName>
    </submittedName>
</protein>
<comment type="caution">
    <text evidence="2">The sequence shown here is derived from an EMBL/GenBank/DDBJ whole genome shotgun (WGS) entry which is preliminary data.</text>
</comment>
<reference evidence="2 3" key="1">
    <citation type="submission" date="2020-04" db="EMBL/GenBank/DDBJ databases">
        <title>Description of novel Gluconacetobacter.</title>
        <authorList>
            <person name="Sombolestani A."/>
        </authorList>
    </citation>
    <scope>NUCLEOTIDE SEQUENCE [LARGE SCALE GENOMIC DNA]</scope>
    <source>
        <strain evidence="2 3">LMG 21311</strain>
    </source>
</reference>
<gene>
    <name evidence="2" type="ORF">HLH34_04330</name>
</gene>
<accession>A0A7W4JQR7</accession>
<sequence length="118" mass="13169">MLGISPKRAGISPKAPPAERPMSGSTIHEQFQDMICDEVQSRRGQGLKTAFIEVARFFGLTERRVRAAWHHEIRTVSADEWQAVRDRRVAALRARQAQIAHEIDLLAARLDEGVGGGR</sequence>
<name>A0A7W4JQR7_9PROT</name>
<dbReference type="AlphaFoldDB" id="A0A7W4JQR7"/>